<evidence type="ECO:0000256" key="8">
    <source>
        <dbReference type="ARBA" id="ARBA00022475"/>
    </source>
</evidence>
<evidence type="ECO:0000256" key="17">
    <source>
        <dbReference type="ARBA" id="ARBA00030109"/>
    </source>
</evidence>
<evidence type="ECO:0000259" key="24">
    <source>
        <dbReference type="PROSITE" id="PS50222"/>
    </source>
</evidence>
<dbReference type="InterPro" id="IPR033883">
    <property type="entry name" value="C2_III"/>
</dbReference>
<evidence type="ECO:0000256" key="21">
    <source>
        <dbReference type="PIRSR" id="PIRSR622684-1"/>
    </source>
</evidence>
<dbReference type="SUPFAM" id="SSF54001">
    <property type="entry name" value="Cysteine proteinases"/>
    <property type="match status" value="1"/>
</dbReference>
<dbReference type="GO" id="GO:0004198">
    <property type="term" value="F:calcium-dependent cysteine-type endopeptidase activity"/>
    <property type="evidence" value="ECO:0007669"/>
    <property type="project" value="UniProtKB-EC"/>
</dbReference>
<feature type="active site" evidence="21 22">
    <location>
        <position position="105"/>
    </location>
</feature>
<evidence type="ECO:0000256" key="16">
    <source>
        <dbReference type="ARBA" id="ARBA00023136"/>
    </source>
</evidence>
<comment type="similarity">
    <text evidence="5">Belongs to the peptidase C2 family.</text>
</comment>
<dbReference type="Gene3D" id="2.60.120.380">
    <property type="match status" value="1"/>
</dbReference>
<dbReference type="PROSITE" id="PS00139">
    <property type="entry name" value="THIOL_PROTEASE_CYS"/>
    <property type="match status" value="1"/>
</dbReference>
<evidence type="ECO:0000259" key="23">
    <source>
        <dbReference type="PROSITE" id="PS50203"/>
    </source>
</evidence>
<dbReference type="EC" id="3.4.22.53" evidence="6"/>
<dbReference type="Pfam" id="PF13833">
    <property type="entry name" value="EF-hand_8"/>
    <property type="match status" value="1"/>
</dbReference>
<keyword evidence="26" id="KW-1185">Reference proteome</keyword>
<evidence type="ECO:0000256" key="13">
    <source>
        <dbReference type="ARBA" id="ARBA00022801"/>
    </source>
</evidence>
<dbReference type="PROSITE" id="PS00018">
    <property type="entry name" value="EF_HAND_1"/>
    <property type="match status" value="2"/>
</dbReference>
<evidence type="ECO:0000256" key="11">
    <source>
        <dbReference type="ARBA" id="ARBA00022723"/>
    </source>
</evidence>
<dbReference type="Gene3D" id="3.90.70.10">
    <property type="entry name" value="Cysteine proteinases"/>
    <property type="match status" value="1"/>
</dbReference>
<name>A0A3Q3VS88_MOLML</name>
<dbReference type="OMA" id="DCHVEQI"/>
<dbReference type="FunFam" id="2.60.120.380:FF:000001">
    <property type="entry name" value="Calpain-1 catalytic subunit"/>
    <property type="match status" value="1"/>
</dbReference>
<dbReference type="SUPFAM" id="SSF47473">
    <property type="entry name" value="EF-hand"/>
    <property type="match status" value="1"/>
</dbReference>
<dbReference type="FunFam" id="3.90.70.10:FF:000001">
    <property type="entry name" value="Calpain-1 catalytic subunit"/>
    <property type="match status" value="1"/>
</dbReference>
<evidence type="ECO:0000256" key="4">
    <source>
        <dbReference type="ARBA" id="ARBA00004496"/>
    </source>
</evidence>
<dbReference type="InterPro" id="IPR022682">
    <property type="entry name" value="Calpain_domain_III"/>
</dbReference>
<evidence type="ECO:0000313" key="26">
    <source>
        <dbReference type="Proteomes" id="UP000261620"/>
    </source>
</evidence>
<evidence type="ECO:0000256" key="3">
    <source>
        <dbReference type="ARBA" id="ARBA00004236"/>
    </source>
</evidence>
<feature type="domain" description="Calpain catalytic" evidence="23">
    <location>
        <begin position="45"/>
        <end position="344"/>
    </location>
</feature>
<dbReference type="GO" id="GO:0005886">
    <property type="term" value="C:plasma membrane"/>
    <property type="evidence" value="ECO:0007669"/>
    <property type="project" value="UniProtKB-SubCell"/>
</dbReference>
<dbReference type="Gene3D" id="1.10.238.10">
    <property type="entry name" value="EF-hand"/>
    <property type="match status" value="1"/>
</dbReference>
<evidence type="ECO:0000256" key="15">
    <source>
        <dbReference type="ARBA" id="ARBA00022837"/>
    </source>
</evidence>
<evidence type="ECO:0000256" key="18">
    <source>
        <dbReference type="ARBA" id="ARBA00031308"/>
    </source>
</evidence>
<evidence type="ECO:0000256" key="6">
    <source>
        <dbReference type="ARBA" id="ARBA00012481"/>
    </source>
</evidence>
<dbReference type="GO" id="GO:0005509">
    <property type="term" value="F:calcium ion binding"/>
    <property type="evidence" value="ECO:0007669"/>
    <property type="project" value="InterPro"/>
</dbReference>
<evidence type="ECO:0000256" key="5">
    <source>
        <dbReference type="ARBA" id="ARBA00007623"/>
    </source>
</evidence>
<dbReference type="Proteomes" id="UP000261620">
    <property type="component" value="Unplaced"/>
</dbReference>
<dbReference type="InterPro" id="IPR038765">
    <property type="entry name" value="Papain-like_cys_pep_sf"/>
</dbReference>
<dbReference type="SUPFAM" id="SSF49758">
    <property type="entry name" value="Calpain large subunit, middle domain (domain III)"/>
    <property type="match status" value="1"/>
</dbReference>
<dbReference type="CDD" id="cd00044">
    <property type="entry name" value="CysPc"/>
    <property type="match status" value="1"/>
</dbReference>
<evidence type="ECO:0000256" key="20">
    <source>
        <dbReference type="ARBA" id="ARBA00032544"/>
    </source>
</evidence>
<evidence type="ECO:0000256" key="10">
    <source>
        <dbReference type="ARBA" id="ARBA00022670"/>
    </source>
</evidence>
<dbReference type="PROSITE" id="PS50203">
    <property type="entry name" value="CALPAIN_CAT"/>
    <property type="match status" value="1"/>
</dbReference>
<dbReference type="Ensembl" id="ENSMMOT00000004090.1">
    <property type="protein sequence ID" value="ENSMMOP00000004018.1"/>
    <property type="gene ID" value="ENSMMOG00000003210.1"/>
</dbReference>
<evidence type="ECO:0000256" key="14">
    <source>
        <dbReference type="ARBA" id="ARBA00022807"/>
    </source>
</evidence>
<comment type="cofactor">
    <cofactor evidence="2">
        <name>Ca(2+)</name>
        <dbReference type="ChEBI" id="CHEBI:29108"/>
    </cofactor>
</comment>
<reference evidence="25" key="2">
    <citation type="submission" date="2025-09" db="UniProtKB">
        <authorList>
            <consortium name="Ensembl"/>
        </authorList>
    </citation>
    <scope>IDENTIFICATION</scope>
</reference>
<evidence type="ECO:0000256" key="9">
    <source>
        <dbReference type="ARBA" id="ARBA00022490"/>
    </source>
</evidence>
<comment type="subcellular location">
    <subcellularLocation>
        <location evidence="3">Cell membrane</location>
    </subcellularLocation>
    <subcellularLocation>
        <location evidence="4">Cytoplasm</location>
    </subcellularLocation>
</comment>
<keyword evidence="12" id="KW-0677">Repeat</keyword>
<accession>A0A3Q3VS88</accession>
<evidence type="ECO:0000256" key="22">
    <source>
        <dbReference type="PROSITE-ProRule" id="PRU00239"/>
    </source>
</evidence>
<keyword evidence="8" id="KW-1003">Cell membrane</keyword>
<evidence type="ECO:0000256" key="2">
    <source>
        <dbReference type="ARBA" id="ARBA00001913"/>
    </source>
</evidence>
<dbReference type="AlphaFoldDB" id="A0A3Q3VS88"/>
<dbReference type="InterPro" id="IPR002048">
    <property type="entry name" value="EF_hand_dom"/>
</dbReference>
<dbReference type="InterPro" id="IPR000169">
    <property type="entry name" value="Pept_cys_AS"/>
</dbReference>
<dbReference type="STRING" id="94237.ENSMMOP00000004018"/>
<organism evidence="25 26">
    <name type="scientific">Mola mola</name>
    <name type="common">Ocean sunfish</name>
    <name type="synonym">Tetraodon mola</name>
    <dbReference type="NCBI Taxonomy" id="94237"/>
    <lineage>
        <taxon>Eukaryota</taxon>
        <taxon>Metazoa</taxon>
        <taxon>Chordata</taxon>
        <taxon>Craniata</taxon>
        <taxon>Vertebrata</taxon>
        <taxon>Euteleostomi</taxon>
        <taxon>Actinopterygii</taxon>
        <taxon>Neopterygii</taxon>
        <taxon>Teleostei</taxon>
        <taxon>Neoteleostei</taxon>
        <taxon>Acanthomorphata</taxon>
        <taxon>Eupercaria</taxon>
        <taxon>Tetraodontiformes</taxon>
        <taxon>Molidae</taxon>
        <taxon>Mola</taxon>
    </lineage>
</organism>
<dbReference type="PANTHER" id="PTHR10183">
    <property type="entry name" value="CALPAIN"/>
    <property type="match status" value="1"/>
</dbReference>
<dbReference type="InterPro" id="IPR036213">
    <property type="entry name" value="Calpain_III_sf"/>
</dbReference>
<feature type="active site" evidence="21 22">
    <location>
        <position position="262"/>
    </location>
</feature>
<dbReference type="InterPro" id="IPR022684">
    <property type="entry name" value="Calpain_cysteine_protease"/>
</dbReference>
<dbReference type="PROSITE" id="PS50222">
    <property type="entry name" value="EF_HAND_2"/>
    <property type="match status" value="1"/>
</dbReference>
<keyword evidence="14 22" id="KW-0788">Thiol protease</keyword>
<dbReference type="Pfam" id="PF01067">
    <property type="entry name" value="Calpain_III"/>
    <property type="match status" value="1"/>
</dbReference>
<dbReference type="GO" id="GO:0006508">
    <property type="term" value="P:proteolysis"/>
    <property type="evidence" value="ECO:0007669"/>
    <property type="project" value="UniProtKB-KW"/>
</dbReference>
<dbReference type="InterPro" id="IPR001300">
    <property type="entry name" value="Peptidase_C2_calpain_cat"/>
</dbReference>
<sequence>MTGVAGKIQHAREKCHGIGSNSHAVKYMTQDFELLRRSCLERGQLFEDEYFEPLPSSLGYDELGQNSYKVQDITWKRPTELCSNPKFILENATRTDICQGALGDCWLLAAIASLTLNKQVLSRVVPHDQSFDENYAGIFHFEIWQFGEWFDVVVDDRLPTRNGELLFVHSAEGSEFWSALLEKAYAKLNGSYEALSGGSTTEGFEDFTGGIAERHNLKKADPHLFKIIRKALDRGSLLGCSINIYSSADSEAVTSQKLVKGHAYSVTGADQVDYRGDVVQLIRIRNPWGQVEWNGAWSDNSSEWRYVSGDDWARLTNRSEDGEFWISFSDFLHHYSTLEICNLTPDALKGDEYKKWAETEFEDTWRKKVTAGGCRNFPDTFWMNPQFVIKLEEVDDDPDDGEEGCTFIVGLMQKNTRCMKKIGRDLETIGFAIYEYHGEIHLKKHFFLNNCSAARSETFINLREVCNRFCLPPGEYLIVPSTFHPDIKGDFYVRVFTEKRADFQYVPSTNKCKFKIVLYAFQDVEICAFELQRILSRVVMKQKNIKTNGFSLSTCRNMVNLLDKDGSGKLGVVEFKILWTKIEKFLDLYKKRDMDQSGCMSSCEMRMAVEDAGFSLNNPLHQIIVARYSENYTIDFDNFVCCLIRLEMLFSEFLPLRPHFCPAAIQILWRLMAIVFFYLQQRPSRAWTAMGLVR</sequence>
<dbReference type="InterPro" id="IPR018247">
    <property type="entry name" value="EF_Hand_1_Ca_BS"/>
</dbReference>
<keyword evidence="15" id="KW-0106">Calcium</keyword>
<dbReference type="InterPro" id="IPR011992">
    <property type="entry name" value="EF-hand-dom_pair"/>
</dbReference>
<dbReference type="GO" id="GO:0005737">
    <property type="term" value="C:cytoplasm"/>
    <property type="evidence" value="ECO:0007669"/>
    <property type="project" value="UniProtKB-SubCell"/>
</dbReference>
<dbReference type="SMART" id="SM00230">
    <property type="entry name" value="CysPc"/>
    <property type="match status" value="1"/>
</dbReference>
<protein>
    <recommendedName>
        <fullName evidence="7">Calpain-2 catalytic subunit</fullName>
        <ecNumber evidence="6">3.4.22.53</ecNumber>
    </recommendedName>
    <alternativeName>
        <fullName evidence="18">Calcium-activated neutral proteinase 2</fullName>
    </alternativeName>
    <alternativeName>
        <fullName evidence="19">Calpain M-type</fullName>
    </alternativeName>
    <alternativeName>
        <fullName evidence="20">Calpain-2 large subunit</fullName>
    </alternativeName>
    <alternativeName>
        <fullName evidence="17">Millimolar-calpain</fullName>
    </alternativeName>
</protein>
<dbReference type="InterPro" id="IPR022683">
    <property type="entry name" value="Calpain_III"/>
</dbReference>
<dbReference type="PRINTS" id="PR00704">
    <property type="entry name" value="CALPAIN"/>
</dbReference>
<feature type="active site" evidence="21 22">
    <location>
        <position position="286"/>
    </location>
</feature>
<evidence type="ECO:0000256" key="7">
    <source>
        <dbReference type="ARBA" id="ARBA00014052"/>
    </source>
</evidence>
<reference evidence="25" key="1">
    <citation type="submission" date="2025-08" db="UniProtKB">
        <authorList>
            <consortium name="Ensembl"/>
        </authorList>
    </citation>
    <scope>IDENTIFICATION</scope>
</reference>
<feature type="domain" description="EF-hand" evidence="24">
    <location>
        <begin position="550"/>
        <end position="585"/>
    </location>
</feature>
<dbReference type="CDD" id="cd00214">
    <property type="entry name" value="Calpain_III"/>
    <property type="match status" value="1"/>
</dbReference>
<proteinExistence type="inferred from homology"/>
<dbReference type="Pfam" id="PF00648">
    <property type="entry name" value="Peptidase_C2"/>
    <property type="match status" value="1"/>
</dbReference>
<keyword evidence="13 22" id="KW-0378">Hydrolase</keyword>
<evidence type="ECO:0000256" key="19">
    <source>
        <dbReference type="ARBA" id="ARBA00032449"/>
    </source>
</evidence>
<dbReference type="SMART" id="SM00720">
    <property type="entry name" value="calpain_III"/>
    <property type="match status" value="1"/>
</dbReference>
<keyword evidence="11" id="KW-0479">Metal-binding</keyword>
<keyword evidence="10 22" id="KW-0645">Protease</keyword>
<evidence type="ECO:0000256" key="12">
    <source>
        <dbReference type="ARBA" id="ARBA00022737"/>
    </source>
</evidence>
<dbReference type="PANTHER" id="PTHR10183:SF268">
    <property type="entry name" value="CALPAIN-2 CATALYTIC SUBUNIT"/>
    <property type="match status" value="1"/>
</dbReference>
<evidence type="ECO:0000313" key="25">
    <source>
        <dbReference type="Ensembl" id="ENSMMOP00000004018.1"/>
    </source>
</evidence>
<keyword evidence="16" id="KW-0472">Membrane</keyword>
<evidence type="ECO:0000256" key="1">
    <source>
        <dbReference type="ARBA" id="ARBA00001223"/>
    </source>
</evidence>
<comment type="catalytic activity">
    <reaction evidence="1">
        <text>Broad endopeptidase specificity.</text>
        <dbReference type="EC" id="3.4.22.53"/>
    </reaction>
</comment>
<keyword evidence="9" id="KW-0963">Cytoplasm</keyword>